<dbReference type="Proteomes" id="UP000825701">
    <property type="component" value="Chromosome"/>
</dbReference>
<dbReference type="PANTHER" id="PTHR23076">
    <property type="entry name" value="METALLOPROTEASE M41 FTSH"/>
    <property type="match status" value="1"/>
</dbReference>
<dbReference type="Pfam" id="PF17862">
    <property type="entry name" value="AAA_lid_3"/>
    <property type="match status" value="1"/>
</dbReference>
<gene>
    <name evidence="9" type="ORF">K6K41_12790</name>
</gene>
<proteinExistence type="inferred from homology"/>
<keyword evidence="4" id="KW-0479">Metal-binding</keyword>
<evidence type="ECO:0000256" key="1">
    <source>
        <dbReference type="ARBA" id="ARBA00001947"/>
    </source>
</evidence>
<dbReference type="InterPro" id="IPR000642">
    <property type="entry name" value="Peptidase_M41"/>
</dbReference>
<dbReference type="GO" id="GO:0004176">
    <property type="term" value="F:ATP-dependent peptidase activity"/>
    <property type="evidence" value="ECO:0007669"/>
    <property type="project" value="InterPro"/>
</dbReference>
<evidence type="ECO:0000313" key="10">
    <source>
        <dbReference type="Proteomes" id="UP000825701"/>
    </source>
</evidence>
<evidence type="ECO:0000256" key="6">
    <source>
        <dbReference type="ARBA" id="ARBA00022833"/>
    </source>
</evidence>
<dbReference type="Gene3D" id="1.20.58.760">
    <property type="entry name" value="Peptidase M41"/>
    <property type="match status" value="1"/>
</dbReference>
<dbReference type="GO" id="GO:0046872">
    <property type="term" value="F:metal ion binding"/>
    <property type="evidence" value="ECO:0007669"/>
    <property type="project" value="UniProtKB-KW"/>
</dbReference>
<dbReference type="InterPro" id="IPR003593">
    <property type="entry name" value="AAA+_ATPase"/>
</dbReference>
<dbReference type="InterPro" id="IPR027417">
    <property type="entry name" value="P-loop_NTPase"/>
</dbReference>
<keyword evidence="7" id="KW-0482">Metalloprotease</keyword>
<comment type="similarity">
    <text evidence="2">In the C-terminal section; belongs to the peptidase M41 family.</text>
</comment>
<reference evidence="9" key="1">
    <citation type="submission" date="2021-08" db="EMBL/GenBank/DDBJ databases">
        <authorList>
            <person name="Zhang H."/>
            <person name="Xu M."/>
            <person name="Yu Z."/>
            <person name="Yang L."/>
            <person name="Cai Y."/>
        </authorList>
    </citation>
    <scope>NUCLEOTIDE SEQUENCE</scope>
    <source>
        <strain evidence="9">CHL1</strain>
    </source>
</reference>
<dbReference type="RefSeq" id="WP_261405447.1">
    <property type="nucleotide sequence ID" value="NZ_CP081869.1"/>
</dbReference>
<dbReference type="GO" id="GO:0005886">
    <property type="term" value="C:plasma membrane"/>
    <property type="evidence" value="ECO:0007669"/>
    <property type="project" value="TreeGrafter"/>
</dbReference>
<dbReference type="CDD" id="cd19481">
    <property type="entry name" value="RecA-like_protease"/>
    <property type="match status" value="1"/>
</dbReference>
<dbReference type="Pfam" id="PF00004">
    <property type="entry name" value="AAA"/>
    <property type="match status" value="1"/>
</dbReference>
<dbReference type="GO" id="GO:0006508">
    <property type="term" value="P:proteolysis"/>
    <property type="evidence" value="ECO:0007669"/>
    <property type="project" value="UniProtKB-KW"/>
</dbReference>
<accession>A0A9E6REL2</accession>
<evidence type="ECO:0000256" key="4">
    <source>
        <dbReference type="ARBA" id="ARBA00022723"/>
    </source>
</evidence>
<dbReference type="KEGG" id="cmet:K6K41_12790"/>
<organism evidence="9 10">
    <name type="scientific">Chenggangzhangella methanolivorans</name>
    <dbReference type="NCBI Taxonomy" id="1437009"/>
    <lineage>
        <taxon>Bacteria</taxon>
        <taxon>Pseudomonadati</taxon>
        <taxon>Pseudomonadota</taxon>
        <taxon>Alphaproteobacteria</taxon>
        <taxon>Hyphomicrobiales</taxon>
        <taxon>Methylopilaceae</taxon>
        <taxon>Chenggangzhangella</taxon>
    </lineage>
</organism>
<keyword evidence="3" id="KW-0645">Protease</keyword>
<dbReference type="Pfam" id="PF01434">
    <property type="entry name" value="Peptidase_M41"/>
    <property type="match status" value="1"/>
</dbReference>
<feature type="domain" description="AAA+ ATPase" evidence="8">
    <location>
        <begin position="248"/>
        <end position="389"/>
    </location>
</feature>
<dbReference type="GO" id="GO:0004222">
    <property type="term" value="F:metalloendopeptidase activity"/>
    <property type="evidence" value="ECO:0007669"/>
    <property type="project" value="InterPro"/>
</dbReference>
<dbReference type="SUPFAM" id="SSF140990">
    <property type="entry name" value="FtsH protease domain-like"/>
    <property type="match status" value="1"/>
</dbReference>
<keyword evidence="10" id="KW-1185">Reference proteome</keyword>
<evidence type="ECO:0000256" key="5">
    <source>
        <dbReference type="ARBA" id="ARBA00022801"/>
    </source>
</evidence>
<dbReference type="EMBL" id="CP081869">
    <property type="protein sequence ID" value="QZO02064.1"/>
    <property type="molecule type" value="Genomic_DNA"/>
</dbReference>
<keyword evidence="6" id="KW-0862">Zinc</keyword>
<dbReference type="AlphaFoldDB" id="A0A9E6REL2"/>
<name>A0A9E6REL2_9HYPH</name>
<evidence type="ECO:0000256" key="3">
    <source>
        <dbReference type="ARBA" id="ARBA00022670"/>
    </source>
</evidence>
<dbReference type="GO" id="GO:0016887">
    <property type="term" value="F:ATP hydrolysis activity"/>
    <property type="evidence" value="ECO:0007669"/>
    <property type="project" value="InterPro"/>
</dbReference>
<evidence type="ECO:0000256" key="7">
    <source>
        <dbReference type="ARBA" id="ARBA00023049"/>
    </source>
</evidence>
<evidence type="ECO:0000256" key="2">
    <source>
        <dbReference type="ARBA" id="ARBA00010044"/>
    </source>
</evidence>
<dbReference type="GO" id="GO:0005524">
    <property type="term" value="F:ATP binding"/>
    <property type="evidence" value="ECO:0007669"/>
    <property type="project" value="InterPro"/>
</dbReference>
<protein>
    <submittedName>
        <fullName evidence="9">AAA family ATPase</fullName>
    </submittedName>
</protein>
<comment type="cofactor">
    <cofactor evidence="1">
        <name>Zn(2+)</name>
        <dbReference type="ChEBI" id="CHEBI:29105"/>
    </cofactor>
</comment>
<dbReference type="InterPro" id="IPR037219">
    <property type="entry name" value="Peptidase_M41-like"/>
</dbReference>
<dbReference type="InterPro" id="IPR003959">
    <property type="entry name" value="ATPase_AAA_core"/>
</dbReference>
<dbReference type="InterPro" id="IPR041569">
    <property type="entry name" value="AAA_lid_3"/>
</dbReference>
<dbReference type="SMART" id="SM00382">
    <property type="entry name" value="AAA"/>
    <property type="match status" value="1"/>
</dbReference>
<keyword evidence="5" id="KW-0378">Hydrolase</keyword>
<dbReference type="PANTHER" id="PTHR23076:SF97">
    <property type="entry name" value="ATP-DEPENDENT ZINC METALLOPROTEASE YME1L1"/>
    <property type="match status" value="1"/>
</dbReference>
<dbReference type="Gene3D" id="3.40.50.300">
    <property type="entry name" value="P-loop containing nucleotide triphosphate hydrolases"/>
    <property type="match status" value="1"/>
</dbReference>
<sequence>MRPAENDELDEANEKELGETSFAKRLVQHAIAEATEAESFERLLKQPLAWVIEAPSESWVDPIVEVIRELITRRISDTSRSDPHLFRSEAKTSTRRSTFLDDKAQVIAGEIARGRSVIAVAADPERQLPGILVRNCDRWIVVPKPTPADVARALGEFYEEAAPIDAIGAPDVLNLAAIAFAVRPGASLAETIKRLKGTAAARTAQTSDGIPELSELAGYGAAKSWGLALARDIQRLRRGDPGISLKDLPKGILLEGPPGVGKSIFAMALAKTTQLPLETTSVSRWLSSGEGHLDDALKAARAAIEAARAHRPGLLMIDEIDSIVDRDSQEGRYAAWWINFVNGVLDLIDGTLRYPGLITIGACNNASRVDPALRRAGRLDKVVRIQLPNKADREVIFRCYLGRDLASDDLEPFAQMTEGMSGADIVRIVTEARQIARDASRELRVEDLAIAIAPPMNIEKELLWQTALHEAGHAVIACVLGLKVGAVQIGSSGDGLGLTNFSRRRRPMTFVDIEDYVIVTLAGRATDEVLCGAADAGSGGVEASDLAVATSLLAGAHGSFGLGEKLTYLGAADRVASTLSTNEQLRFGVERDLVRLQQRANDLVRRHRTEIEAVATLLAERRFVRGEDVARLCGGVRLPDGEGLADRRPS</sequence>
<evidence type="ECO:0000259" key="8">
    <source>
        <dbReference type="SMART" id="SM00382"/>
    </source>
</evidence>
<dbReference type="Gene3D" id="1.10.8.60">
    <property type="match status" value="1"/>
</dbReference>
<dbReference type="SUPFAM" id="SSF52540">
    <property type="entry name" value="P-loop containing nucleoside triphosphate hydrolases"/>
    <property type="match status" value="1"/>
</dbReference>
<dbReference type="GO" id="GO:0030163">
    <property type="term" value="P:protein catabolic process"/>
    <property type="evidence" value="ECO:0007669"/>
    <property type="project" value="TreeGrafter"/>
</dbReference>
<evidence type="ECO:0000313" key="9">
    <source>
        <dbReference type="EMBL" id="QZO02064.1"/>
    </source>
</evidence>